<dbReference type="GO" id="GO:0005829">
    <property type="term" value="C:cytosol"/>
    <property type="evidence" value="ECO:0007669"/>
    <property type="project" value="TreeGrafter"/>
</dbReference>
<accession>A0A2P8EIU2</accession>
<feature type="domain" description="G" evidence="2">
    <location>
        <begin position="35"/>
        <end position="150"/>
    </location>
</feature>
<evidence type="ECO:0000313" key="3">
    <source>
        <dbReference type="EMBL" id="PSL09394.1"/>
    </source>
</evidence>
<evidence type="ECO:0000259" key="2">
    <source>
        <dbReference type="Pfam" id="PF01926"/>
    </source>
</evidence>
<reference evidence="3 4" key="1">
    <citation type="submission" date="2018-03" db="EMBL/GenBank/DDBJ databases">
        <title>Genomic Encyclopedia of Archaeal and Bacterial Type Strains, Phase II (KMG-II): from individual species to whole genera.</title>
        <authorList>
            <person name="Goeker M."/>
        </authorList>
    </citation>
    <scope>NUCLEOTIDE SEQUENCE [LARGE SCALE GENOMIC DNA]</scope>
    <source>
        <strain evidence="3 4">DSM 17586</strain>
    </source>
</reference>
<proteinExistence type="predicted"/>
<dbReference type="InterPro" id="IPR027417">
    <property type="entry name" value="P-loop_NTPase"/>
</dbReference>
<dbReference type="OrthoDB" id="9779790at2"/>
<dbReference type="AlphaFoldDB" id="A0A2P8EIU2"/>
<dbReference type="RefSeq" id="WP_106593288.1">
    <property type="nucleotide sequence ID" value="NZ_PYGI01000032.1"/>
</dbReference>
<dbReference type="Pfam" id="PF01926">
    <property type="entry name" value="MMR_HSR1"/>
    <property type="match status" value="1"/>
</dbReference>
<organism evidence="3 4">
    <name type="scientific">Marinobacterium halophilum</name>
    <dbReference type="NCBI Taxonomy" id="267374"/>
    <lineage>
        <taxon>Bacteria</taxon>
        <taxon>Pseudomonadati</taxon>
        <taxon>Pseudomonadota</taxon>
        <taxon>Gammaproteobacteria</taxon>
        <taxon>Oceanospirillales</taxon>
        <taxon>Oceanospirillaceae</taxon>
        <taxon>Marinobacterium</taxon>
    </lineage>
</organism>
<evidence type="ECO:0000256" key="1">
    <source>
        <dbReference type="ARBA" id="ARBA00022490"/>
    </source>
</evidence>
<protein>
    <recommendedName>
        <fullName evidence="2">G domain-containing protein</fullName>
    </recommendedName>
</protein>
<dbReference type="Proteomes" id="UP000242133">
    <property type="component" value="Unassembled WGS sequence"/>
</dbReference>
<keyword evidence="4" id="KW-1185">Reference proteome</keyword>
<dbReference type="InterPro" id="IPR005225">
    <property type="entry name" value="Small_GTP-bd"/>
</dbReference>
<dbReference type="Gene3D" id="3.40.50.300">
    <property type="entry name" value="P-loop containing nucleotide triphosphate hydrolases"/>
    <property type="match status" value="1"/>
</dbReference>
<dbReference type="GO" id="GO:0002098">
    <property type="term" value="P:tRNA wobble uridine modification"/>
    <property type="evidence" value="ECO:0007669"/>
    <property type="project" value="TreeGrafter"/>
</dbReference>
<keyword evidence="1" id="KW-0963">Cytoplasm</keyword>
<dbReference type="InterPro" id="IPR006073">
    <property type="entry name" value="GTP-bd"/>
</dbReference>
<dbReference type="PANTHER" id="PTHR42714">
    <property type="entry name" value="TRNA MODIFICATION GTPASE GTPBP3"/>
    <property type="match status" value="1"/>
</dbReference>
<gene>
    <name evidence="3" type="ORF">CLV44_13218</name>
</gene>
<comment type="caution">
    <text evidence="3">The sequence shown here is derived from an EMBL/GenBank/DDBJ whole genome shotgun (WGS) entry which is preliminary data.</text>
</comment>
<dbReference type="NCBIfam" id="TIGR00231">
    <property type="entry name" value="small_GTP"/>
    <property type="match status" value="1"/>
</dbReference>
<dbReference type="PRINTS" id="PR00449">
    <property type="entry name" value="RASTRNSFRMNG"/>
</dbReference>
<dbReference type="PANTHER" id="PTHR42714:SF2">
    <property type="entry name" value="TRNA MODIFICATION GTPASE GTPBP3, MITOCHONDRIAL"/>
    <property type="match status" value="1"/>
</dbReference>
<dbReference type="GO" id="GO:0005525">
    <property type="term" value="F:GTP binding"/>
    <property type="evidence" value="ECO:0007669"/>
    <property type="project" value="InterPro"/>
</dbReference>
<sequence length="288" mass="32303">MEQVINSPQMNEEEKNKIKDKIREELEKIRNYTPKVGVFGDSGVGKSSLCNALFGSQIAKISHTSGCTREAQEILVGSEEKGGIKLIDVPGVGENPERHQEYLELYESLTEKLDLVLWAIKSIDRNNMASIDAFKKIIAPSKLPVVFVVTQADLMNPHREWDIKNNKPGDTQQAHLNEKVIEVSKIFGIPADKIVVVSASDNYNLTELVSTVVKVLPNEKKFAFTREAKDENVSEDAQIAAEKGIWDHVKEKIGNAVDFIMDDVVDIVVESAKKYVPKIVKSVFRFFF</sequence>
<name>A0A2P8EIU2_9GAMM</name>
<dbReference type="SUPFAM" id="SSF52540">
    <property type="entry name" value="P-loop containing nucleoside triphosphate hydrolases"/>
    <property type="match status" value="1"/>
</dbReference>
<dbReference type="EMBL" id="PYGI01000032">
    <property type="protein sequence ID" value="PSL09394.1"/>
    <property type="molecule type" value="Genomic_DNA"/>
</dbReference>
<dbReference type="GO" id="GO:0030488">
    <property type="term" value="P:tRNA methylation"/>
    <property type="evidence" value="ECO:0007669"/>
    <property type="project" value="TreeGrafter"/>
</dbReference>
<evidence type="ECO:0000313" key="4">
    <source>
        <dbReference type="Proteomes" id="UP000242133"/>
    </source>
</evidence>